<reference evidence="1 2" key="1">
    <citation type="journal article" date="2008" name="Genome Biol.">
        <title>A genomic analysis of the archaeal system Ignicoccus hospitalis-Nanoarchaeum equitans.</title>
        <authorList>
            <person name="Podar M."/>
            <person name="Anderson I."/>
            <person name="Makarova K.S."/>
            <person name="Elkins J.G."/>
            <person name="Ivanova N."/>
            <person name="Wall M.A."/>
            <person name="Lykidis A."/>
            <person name="Mavromatis K."/>
            <person name="Sun H."/>
            <person name="Hudson M.E."/>
            <person name="Chen W."/>
            <person name="Deciu C."/>
            <person name="Hutchison D."/>
            <person name="Eads J.R."/>
            <person name="Anderson A."/>
            <person name="Fernandes F."/>
            <person name="Szeto E."/>
            <person name="Lapidus A."/>
            <person name="Kyrpides N.C."/>
            <person name="Saier M.H.Jr."/>
            <person name="Richardson P.M."/>
            <person name="Rachel R."/>
            <person name="Huber H."/>
            <person name="Eisen J.A."/>
            <person name="Koonin E.V."/>
            <person name="Keller M."/>
            <person name="Stetter K.O."/>
        </authorList>
    </citation>
    <scope>NUCLEOTIDE SEQUENCE [LARGE SCALE GENOMIC DNA]</scope>
    <source>
        <strain evidence="2">KIN4/I / DSM 18386 / JCM 14125</strain>
    </source>
</reference>
<dbReference type="EMBL" id="CP000816">
    <property type="protein sequence ID" value="ABU81442.1"/>
    <property type="molecule type" value="Genomic_DNA"/>
</dbReference>
<name>A8A940_IGNH4</name>
<evidence type="ECO:0000313" key="2">
    <source>
        <dbReference type="Proteomes" id="UP000000262"/>
    </source>
</evidence>
<accession>A8A940</accession>
<dbReference type="HOGENOM" id="CLU_1850613_0_0_2"/>
<dbReference type="RefSeq" id="WP_011998294.1">
    <property type="nucleotide sequence ID" value="NC_009776.1"/>
</dbReference>
<sequence>MISARSAQKAALKGLENALGGFIGEPQVEVQEGEGSLSMKIVFEVVKEGQISAGGETRKVKPGKYEMNVEVTFGKRGNMLEAHFSGKCGESALSDMYVVEENKLDYVRNWLSDKVGALAVQCATEAEETADIGGVLGW</sequence>
<protein>
    <submittedName>
        <fullName evidence="1">Uncharacterized protein</fullName>
    </submittedName>
</protein>
<dbReference type="OrthoDB" id="377286at2157"/>
<dbReference type="GeneID" id="5563118"/>
<dbReference type="STRING" id="453591.Igni_0258"/>
<proteinExistence type="predicted"/>
<evidence type="ECO:0000313" key="1">
    <source>
        <dbReference type="EMBL" id="ABU81442.1"/>
    </source>
</evidence>
<organism evidence="1 2">
    <name type="scientific">Ignicoccus hospitalis (strain KIN4/I / DSM 18386 / JCM 14125)</name>
    <dbReference type="NCBI Taxonomy" id="453591"/>
    <lineage>
        <taxon>Archaea</taxon>
        <taxon>Thermoproteota</taxon>
        <taxon>Thermoprotei</taxon>
        <taxon>Desulfurococcales</taxon>
        <taxon>Desulfurococcaceae</taxon>
        <taxon>Ignicoccus</taxon>
    </lineage>
</organism>
<dbReference type="KEGG" id="iho:Igni_0258"/>
<dbReference type="Proteomes" id="UP000000262">
    <property type="component" value="Chromosome"/>
</dbReference>
<keyword evidence="2" id="KW-1185">Reference proteome</keyword>
<gene>
    <name evidence="1" type="ordered locus">Igni_0258</name>
</gene>
<dbReference type="AlphaFoldDB" id="A8A940"/>